<dbReference type="RefSeq" id="WP_134997962.1">
    <property type="nucleotide sequence ID" value="NZ_CAWPID010000003.1"/>
</dbReference>
<dbReference type="AlphaFoldDB" id="A0AAE6SNI0"/>
<feature type="coiled-coil region" evidence="1">
    <location>
        <begin position="46"/>
        <end position="80"/>
    </location>
</feature>
<feature type="region of interest" description="Disordered" evidence="2">
    <location>
        <begin position="138"/>
        <end position="166"/>
    </location>
</feature>
<evidence type="ECO:0000256" key="3">
    <source>
        <dbReference type="SAM" id="Phobius"/>
    </source>
</evidence>
<feature type="compositionally biased region" description="Basic residues" evidence="2">
    <location>
        <begin position="138"/>
        <end position="156"/>
    </location>
</feature>
<keyword evidence="1" id="KW-0175">Coiled coil</keyword>
<protein>
    <submittedName>
        <fullName evidence="4">Uncharacterized protein</fullName>
    </submittedName>
</protein>
<gene>
    <name evidence="4" type="ORF">GWI30_23395</name>
</gene>
<proteinExistence type="predicted"/>
<evidence type="ECO:0000256" key="2">
    <source>
        <dbReference type="SAM" id="MobiDB-lite"/>
    </source>
</evidence>
<geneLocation type="plasmid" evidence="5">
    <name>pmc64b</name>
</geneLocation>
<dbReference type="Proteomes" id="UP000463871">
    <property type="component" value="Plasmid pMC64B"/>
</dbReference>
<keyword evidence="4" id="KW-0614">Plasmid</keyword>
<evidence type="ECO:0000313" key="4">
    <source>
        <dbReference type="EMBL" id="QHQ53787.1"/>
    </source>
</evidence>
<keyword evidence="3" id="KW-0812">Transmembrane</keyword>
<evidence type="ECO:0000256" key="1">
    <source>
        <dbReference type="SAM" id="Coils"/>
    </source>
</evidence>
<sequence>MAELVGWLVPMLVLGGSVGLLYYSFSDNEPELKQLTYEKGQLTARVAALEAGVAERDRDLEKLREQLRENESTLRYTKGELEKSLKRSGNAQEAAKRMKEIQGLQMAESKRLLAMALNPSSTDEQRRAALQQLHDHLHHPPAHKGRIKRVKTKKGKNPWAREKAVA</sequence>
<accession>A0AAE6SNI0</accession>
<keyword evidence="3" id="KW-0472">Membrane</keyword>
<feature type="transmembrane region" description="Helical" evidence="3">
    <location>
        <begin position="6"/>
        <end position="25"/>
    </location>
</feature>
<evidence type="ECO:0000313" key="5">
    <source>
        <dbReference type="Proteomes" id="UP000463871"/>
    </source>
</evidence>
<dbReference type="EMBL" id="CP047964">
    <property type="protein sequence ID" value="QHQ53787.1"/>
    <property type="molecule type" value="Genomic_DNA"/>
</dbReference>
<organism evidence="4 5">
    <name type="scientific">Aeromonas media</name>
    <dbReference type="NCBI Taxonomy" id="651"/>
    <lineage>
        <taxon>Bacteria</taxon>
        <taxon>Pseudomonadati</taxon>
        <taxon>Pseudomonadota</taxon>
        <taxon>Gammaproteobacteria</taxon>
        <taxon>Aeromonadales</taxon>
        <taxon>Aeromonadaceae</taxon>
        <taxon>Aeromonas</taxon>
    </lineage>
</organism>
<reference evidence="4 5" key="1">
    <citation type="submission" date="2020-01" db="EMBL/GenBank/DDBJ databases">
        <title>Complete genome of Aeromonas media MC64.</title>
        <authorList>
            <person name="Cao G."/>
            <person name="Fu J."/>
            <person name="Zhong C."/>
        </authorList>
    </citation>
    <scope>NUCLEOTIDE SEQUENCE [LARGE SCALE GENOMIC DNA]</scope>
    <source>
        <strain evidence="4 5">MC64</strain>
        <plasmid evidence="5">pmc64b</plasmid>
    </source>
</reference>
<name>A0AAE6SNI0_AERME</name>
<keyword evidence="3" id="KW-1133">Transmembrane helix</keyword>